<dbReference type="GeneID" id="93490014"/>
<evidence type="ECO:0000256" key="1">
    <source>
        <dbReference type="SAM" id="Coils"/>
    </source>
</evidence>
<evidence type="ECO:0008006" key="4">
    <source>
        <dbReference type="Google" id="ProtNLM"/>
    </source>
</evidence>
<evidence type="ECO:0000313" key="2">
    <source>
        <dbReference type="EMBL" id="ANH98970.1"/>
    </source>
</evidence>
<evidence type="ECO:0000313" key="3">
    <source>
        <dbReference type="Proteomes" id="UP000078142"/>
    </source>
</evidence>
<organism evidence="2 3">
    <name type="scientific">Pseudomonas koreensis</name>
    <dbReference type="NCBI Taxonomy" id="198620"/>
    <lineage>
        <taxon>Bacteria</taxon>
        <taxon>Pseudomonadati</taxon>
        <taxon>Pseudomonadota</taxon>
        <taxon>Gammaproteobacteria</taxon>
        <taxon>Pseudomonadales</taxon>
        <taxon>Pseudomonadaceae</taxon>
        <taxon>Pseudomonas</taxon>
    </lineage>
</organism>
<feature type="coiled-coil region" evidence="1">
    <location>
        <begin position="18"/>
        <end position="52"/>
    </location>
</feature>
<reference evidence="2 3" key="1">
    <citation type="submission" date="2016-05" db="EMBL/GenBank/DDBJ databases">
        <authorList>
            <person name="Wang S."/>
            <person name="Zhu B."/>
        </authorList>
    </citation>
    <scope>NUCLEOTIDE SEQUENCE [LARGE SCALE GENOMIC DNA]</scope>
    <source>
        <strain evidence="2 3">CRS05-R5</strain>
    </source>
</reference>
<protein>
    <recommendedName>
        <fullName evidence="4">Lipoprotein</fullName>
    </recommendedName>
</protein>
<dbReference type="RefSeq" id="WP_064588257.1">
    <property type="nucleotide sequence ID" value="NZ_CP015852.1"/>
</dbReference>
<proteinExistence type="predicted"/>
<dbReference type="EMBL" id="CP015852">
    <property type="protein sequence ID" value="ANH98970.1"/>
    <property type="molecule type" value="Genomic_DNA"/>
</dbReference>
<gene>
    <name evidence="2" type="ORF">A8L59_16620</name>
</gene>
<dbReference type="Proteomes" id="UP000078142">
    <property type="component" value="Chromosome"/>
</dbReference>
<feature type="coiled-coil region" evidence="1">
    <location>
        <begin position="101"/>
        <end position="138"/>
    </location>
</feature>
<dbReference type="AlphaFoldDB" id="A0AAC9BWF9"/>
<accession>A0AAC9BWF9</accession>
<sequence>MKRLVCAVALGAVLTGCGNTEREQNQRLQGEVSRLEKELAVLRAELDAERNGPDRLLARARNEAERSARAQAKSTLEQLISRYPESSQAKDAKILLSGIDAAMSAELKAKQEEEKRRLEEKAKALAQLDSKLQKNTDEIEGITWISHANQPVLDTYISLYFGTKDGKVGNYPLRMKLNYYADSWLFVEGVTIKADDQTYNLNHLSFERDNGSGSIWEWSDSAVLDKAMIDKIIGSKKVIVRFNGKQYYHDLIVPEAQKKAMADMVAAWERYGGKA</sequence>
<dbReference type="PROSITE" id="PS51257">
    <property type="entry name" value="PROKAR_LIPOPROTEIN"/>
    <property type="match status" value="1"/>
</dbReference>
<name>A0AAC9BWF9_9PSED</name>
<keyword evidence="1" id="KW-0175">Coiled coil</keyword>